<evidence type="ECO:0000313" key="1">
    <source>
        <dbReference type="EMBL" id="RDX40258.1"/>
    </source>
</evidence>
<dbReference type="OrthoDB" id="2677917at2759"/>
<dbReference type="Proteomes" id="UP000256964">
    <property type="component" value="Unassembled WGS sequence"/>
</dbReference>
<gene>
    <name evidence="1" type="ORF">OH76DRAFT_1366486</name>
</gene>
<name>A0A371CJ11_9APHY</name>
<protein>
    <submittedName>
        <fullName evidence="1">Uncharacterized protein</fullName>
    </submittedName>
</protein>
<organism evidence="1 2">
    <name type="scientific">Lentinus brumalis</name>
    <dbReference type="NCBI Taxonomy" id="2498619"/>
    <lineage>
        <taxon>Eukaryota</taxon>
        <taxon>Fungi</taxon>
        <taxon>Dikarya</taxon>
        <taxon>Basidiomycota</taxon>
        <taxon>Agaricomycotina</taxon>
        <taxon>Agaricomycetes</taxon>
        <taxon>Polyporales</taxon>
        <taxon>Polyporaceae</taxon>
        <taxon>Lentinus</taxon>
    </lineage>
</organism>
<evidence type="ECO:0000313" key="2">
    <source>
        <dbReference type="Proteomes" id="UP000256964"/>
    </source>
</evidence>
<reference evidence="1 2" key="1">
    <citation type="journal article" date="2018" name="Biotechnol. Biofuels">
        <title>Integrative visual omics of the white-rot fungus Polyporus brumalis exposes the biotechnological potential of its oxidative enzymes for delignifying raw plant biomass.</title>
        <authorList>
            <person name="Miyauchi S."/>
            <person name="Rancon A."/>
            <person name="Drula E."/>
            <person name="Hage H."/>
            <person name="Chaduli D."/>
            <person name="Favel A."/>
            <person name="Grisel S."/>
            <person name="Henrissat B."/>
            <person name="Herpoel-Gimbert I."/>
            <person name="Ruiz-Duenas F.J."/>
            <person name="Chevret D."/>
            <person name="Hainaut M."/>
            <person name="Lin J."/>
            <person name="Wang M."/>
            <person name="Pangilinan J."/>
            <person name="Lipzen A."/>
            <person name="Lesage-Meessen L."/>
            <person name="Navarro D."/>
            <person name="Riley R."/>
            <person name="Grigoriev I.V."/>
            <person name="Zhou S."/>
            <person name="Raouche S."/>
            <person name="Rosso M.N."/>
        </authorList>
    </citation>
    <scope>NUCLEOTIDE SEQUENCE [LARGE SCALE GENOMIC DNA]</scope>
    <source>
        <strain evidence="1 2">BRFM 1820</strain>
    </source>
</reference>
<dbReference type="AlphaFoldDB" id="A0A371CJ11"/>
<sequence length="82" mass="9533">VERLQAAWDAPTYAFFSTDVVIGHDNDGRRYHEFKCAAKPCKTQRPVRRYLDKGDAQSTSNLRKHAKRCWGEDTVELADYDR</sequence>
<dbReference type="EMBL" id="KZ857570">
    <property type="protein sequence ID" value="RDX40258.1"/>
    <property type="molecule type" value="Genomic_DNA"/>
</dbReference>
<accession>A0A371CJ11</accession>
<keyword evidence="2" id="KW-1185">Reference proteome</keyword>
<proteinExistence type="predicted"/>
<feature type="non-terminal residue" evidence="1">
    <location>
        <position position="1"/>
    </location>
</feature>